<dbReference type="PROSITE" id="PS50943">
    <property type="entry name" value="HTH_CROC1"/>
    <property type="match status" value="1"/>
</dbReference>
<evidence type="ECO:0000313" key="5">
    <source>
        <dbReference type="EMBL" id="MHO02951.1"/>
    </source>
</evidence>
<dbReference type="InterPro" id="IPR001387">
    <property type="entry name" value="Cro/C1-type_HTH"/>
</dbReference>
<name>A0A3L0WWP8_ECOLX</name>
<dbReference type="SMART" id="SM00530">
    <property type="entry name" value="HTH_XRE"/>
    <property type="match status" value="1"/>
</dbReference>
<feature type="domain" description="HTH cro/C1-type" evidence="4">
    <location>
        <begin position="26"/>
        <end position="70"/>
    </location>
</feature>
<keyword evidence="2" id="KW-0238">DNA-binding</keyword>
<reference evidence="5" key="1">
    <citation type="submission" date="2018-10" db="EMBL/GenBank/DDBJ databases">
        <authorList>
            <consortium name="NARMS: The National Antimicrobial Resistance Monitoring System"/>
        </authorList>
    </citation>
    <scope>NUCLEOTIDE SEQUENCE [LARGE SCALE GENOMIC DNA]</scope>
    <source>
        <strain evidence="5">CVM N17EC0388</strain>
    </source>
</reference>
<dbReference type="PANTHER" id="PTHR40661">
    <property type="match status" value="1"/>
</dbReference>
<gene>
    <name evidence="5" type="ORF">D9F05_00900</name>
</gene>
<dbReference type="CDD" id="cd00093">
    <property type="entry name" value="HTH_XRE"/>
    <property type="match status" value="1"/>
</dbReference>
<dbReference type="Gene3D" id="2.10.109.10">
    <property type="entry name" value="Umud Fragment, subunit A"/>
    <property type="match status" value="1"/>
</dbReference>
<organism evidence="5">
    <name type="scientific">Escherichia coli</name>
    <dbReference type="NCBI Taxonomy" id="562"/>
    <lineage>
        <taxon>Bacteria</taxon>
        <taxon>Pseudomonadati</taxon>
        <taxon>Pseudomonadota</taxon>
        <taxon>Gammaproteobacteria</taxon>
        <taxon>Enterobacterales</taxon>
        <taxon>Enterobacteriaceae</taxon>
        <taxon>Escherichia</taxon>
    </lineage>
</organism>
<dbReference type="InterPro" id="IPR010982">
    <property type="entry name" value="Lambda_DNA-bd_dom_sf"/>
</dbReference>
<dbReference type="SUPFAM" id="SSF51306">
    <property type="entry name" value="LexA/Signal peptidase"/>
    <property type="match status" value="1"/>
</dbReference>
<keyword evidence="3" id="KW-0804">Transcription</keyword>
<protein>
    <submittedName>
        <fullName evidence="5">LexA family transcriptional regulator</fullName>
    </submittedName>
</protein>
<dbReference type="InterPro" id="IPR036286">
    <property type="entry name" value="LexA/Signal_pep-like_sf"/>
</dbReference>
<dbReference type="InterPro" id="IPR015927">
    <property type="entry name" value="Peptidase_S24_S26A/B/C"/>
</dbReference>
<dbReference type="PANTHER" id="PTHR40661:SF3">
    <property type="entry name" value="FELS-1 PROPHAGE TRANSCRIPTIONAL REGULATOR"/>
    <property type="match status" value="1"/>
</dbReference>
<accession>A0A3L0WWP8</accession>
<comment type="caution">
    <text evidence="5">The sequence shown here is derived from an EMBL/GenBank/DDBJ whole genome shotgun (WGS) entry which is preliminary data.</text>
</comment>
<evidence type="ECO:0000259" key="4">
    <source>
        <dbReference type="PROSITE" id="PS50943"/>
    </source>
</evidence>
<dbReference type="CDD" id="cd06529">
    <property type="entry name" value="S24_LexA-like"/>
    <property type="match status" value="1"/>
</dbReference>
<dbReference type="Pfam" id="PF01381">
    <property type="entry name" value="HTH_3"/>
    <property type="match status" value="1"/>
</dbReference>
<dbReference type="Pfam" id="PF00717">
    <property type="entry name" value="Peptidase_S24"/>
    <property type="match status" value="1"/>
</dbReference>
<evidence type="ECO:0000256" key="2">
    <source>
        <dbReference type="ARBA" id="ARBA00023125"/>
    </source>
</evidence>
<dbReference type="InterPro" id="IPR039418">
    <property type="entry name" value="LexA-like"/>
</dbReference>
<dbReference type="AlphaFoldDB" id="A0A3L0WWP8"/>
<keyword evidence="1" id="KW-0805">Transcription regulation</keyword>
<dbReference type="EMBL" id="RNRV01000001">
    <property type="protein sequence ID" value="MHO02951.1"/>
    <property type="molecule type" value="Genomic_DNA"/>
</dbReference>
<dbReference type="SUPFAM" id="SSF47413">
    <property type="entry name" value="lambda repressor-like DNA-binding domains"/>
    <property type="match status" value="1"/>
</dbReference>
<dbReference type="GO" id="GO:0003677">
    <property type="term" value="F:DNA binding"/>
    <property type="evidence" value="ECO:0007669"/>
    <property type="project" value="UniProtKB-KW"/>
</dbReference>
<evidence type="ECO:0000256" key="3">
    <source>
        <dbReference type="ARBA" id="ARBA00023163"/>
    </source>
</evidence>
<sequence>MEEFKVGSFDSAGFAKRLIEVRGGESRRSLAMRIGMADSSIYKYEQMEAQPNVERLVAIAVATGVDLRWLACGDNWERILEGATAIPSSAEYAQEAAATYQASSAGSAPSPLVGANDDFTFIDSYQVFASAGHGQYVNDEQKSDAMAFRTEWLRKEGLKPERLAVIRAKGDSMEPTISDNDIILLHLANGEAPRDGLHVIRMEGGLFVKRLQFSPLGDVKVVSDNANYQSWEFTKEQRADLHVVGRVVWAGKKF</sequence>
<evidence type="ECO:0000256" key="1">
    <source>
        <dbReference type="ARBA" id="ARBA00023015"/>
    </source>
</evidence>
<proteinExistence type="predicted"/>
<dbReference type="Gene3D" id="1.10.260.40">
    <property type="entry name" value="lambda repressor-like DNA-binding domains"/>
    <property type="match status" value="1"/>
</dbReference>